<dbReference type="OrthoDB" id="9810847at2"/>
<keyword evidence="1" id="KW-1133">Transmembrane helix</keyword>
<feature type="transmembrane region" description="Helical" evidence="1">
    <location>
        <begin position="57"/>
        <end position="77"/>
    </location>
</feature>
<proteinExistence type="predicted"/>
<dbReference type="AlphaFoldDB" id="A0A2A2EEN0"/>
<keyword evidence="3" id="KW-1185">Reference proteome</keyword>
<dbReference type="PANTHER" id="PTHR37309">
    <property type="entry name" value="SLR0284 PROTEIN"/>
    <property type="match status" value="1"/>
</dbReference>
<evidence type="ECO:0008006" key="4">
    <source>
        <dbReference type="Google" id="ProtNLM"/>
    </source>
</evidence>
<dbReference type="RefSeq" id="WP_095615201.1">
    <property type="nucleotide sequence ID" value="NZ_MVOH01000014.1"/>
</dbReference>
<gene>
    <name evidence="2" type="ORF">B1526_1216</name>
</gene>
<dbReference type="Proteomes" id="UP000218399">
    <property type="component" value="Unassembled WGS sequence"/>
</dbReference>
<sequence length="121" mass="12739">MGSFLIRWAILTVAAGIMVVLLPGMHAVGHPPILGVAAFALFMALLNASIKPVVQMLALPFSILSFGLVALIINWLFMELASWLALKLFDVGVTIDGFLWAVLGSLIMSVVSGIVSSAVSS</sequence>
<feature type="transmembrane region" description="Helical" evidence="1">
    <location>
        <begin position="32"/>
        <end position="50"/>
    </location>
</feature>
<name>A0A2A2EEN0_9BIFI</name>
<dbReference type="InterPro" id="IPR007165">
    <property type="entry name" value="Phage_holin_4_2"/>
</dbReference>
<evidence type="ECO:0000256" key="1">
    <source>
        <dbReference type="SAM" id="Phobius"/>
    </source>
</evidence>
<keyword evidence="1" id="KW-0472">Membrane</keyword>
<feature type="transmembrane region" description="Helical" evidence="1">
    <location>
        <begin position="5"/>
        <end position="26"/>
    </location>
</feature>
<protein>
    <recommendedName>
        <fullName evidence="4">Mycobacterial 4 TMS phage holin, superfamily IV</fullName>
    </recommendedName>
</protein>
<dbReference type="Pfam" id="PF04020">
    <property type="entry name" value="Phage_holin_4_2"/>
    <property type="match status" value="1"/>
</dbReference>
<comment type="caution">
    <text evidence="2">The sequence shown here is derived from an EMBL/GenBank/DDBJ whole genome shotgun (WGS) entry which is preliminary data.</text>
</comment>
<dbReference type="PANTHER" id="PTHR37309:SF1">
    <property type="entry name" value="SLR0284 PROTEIN"/>
    <property type="match status" value="1"/>
</dbReference>
<organism evidence="2 3">
    <name type="scientific">Bifidobacterium criceti</name>
    <dbReference type="NCBI Taxonomy" id="1960969"/>
    <lineage>
        <taxon>Bacteria</taxon>
        <taxon>Bacillati</taxon>
        <taxon>Actinomycetota</taxon>
        <taxon>Actinomycetes</taxon>
        <taxon>Bifidobacteriales</taxon>
        <taxon>Bifidobacteriaceae</taxon>
        <taxon>Bifidobacterium</taxon>
    </lineage>
</organism>
<evidence type="ECO:0000313" key="2">
    <source>
        <dbReference type="EMBL" id="PAU67493.1"/>
    </source>
</evidence>
<keyword evidence="1" id="KW-0812">Transmembrane</keyword>
<evidence type="ECO:0000313" key="3">
    <source>
        <dbReference type="Proteomes" id="UP000218399"/>
    </source>
</evidence>
<accession>A0A2A2EEN0</accession>
<dbReference type="EMBL" id="MVOH01000014">
    <property type="protein sequence ID" value="PAU67493.1"/>
    <property type="molecule type" value="Genomic_DNA"/>
</dbReference>
<reference evidence="2 3" key="1">
    <citation type="journal article" date="2017" name="ISME J.">
        <title>Unveiling bifidobacterial biogeography across the mammalian branch of the tree of life.</title>
        <authorList>
            <person name="Milani C."/>
            <person name="Mangifesta M."/>
            <person name="Mancabelli L."/>
            <person name="Lugli G.A."/>
            <person name="James K."/>
            <person name="Duranti S."/>
            <person name="Turroni F."/>
            <person name="Ferrario C."/>
            <person name="Ossiprandi M.C."/>
            <person name="van Sinderen D."/>
            <person name="Ventura M."/>
        </authorList>
    </citation>
    <scope>NUCLEOTIDE SEQUENCE [LARGE SCALE GENOMIC DNA]</scope>
    <source>
        <strain evidence="3">Ham19E</strain>
    </source>
</reference>
<feature type="transmembrane region" description="Helical" evidence="1">
    <location>
        <begin position="97"/>
        <end position="119"/>
    </location>
</feature>